<feature type="compositionally biased region" description="Polar residues" evidence="1">
    <location>
        <begin position="640"/>
        <end position="654"/>
    </location>
</feature>
<comment type="caution">
    <text evidence="2">The sequence shown here is derived from an EMBL/GenBank/DDBJ whole genome shotgun (WGS) entry which is preliminary data.</text>
</comment>
<feature type="region of interest" description="Disordered" evidence="1">
    <location>
        <begin position="449"/>
        <end position="476"/>
    </location>
</feature>
<reference evidence="2" key="1">
    <citation type="submission" date="2022-07" db="EMBL/GenBank/DDBJ databases">
        <title>Genome Sequence of Xylaria arbuscula.</title>
        <authorList>
            <person name="Buettner E."/>
        </authorList>
    </citation>
    <scope>NUCLEOTIDE SEQUENCE</scope>
    <source>
        <strain evidence="2">VT107</strain>
    </source>
</reference>
<dbReference type="PANTHER" id="PTHR38166:SF1">
    <property type="entry name" value="C2H2-TYPE DOMAIN-CONTAINING PROTEIN"/>
    <property type="match status" value="1"/>
</dbReference>
<dbReference type="VEuPathDB" id="FungiDB:F4678DRAFT_472461"/>
<feature type="compositionally biased region" description="Polar residues" evidence="1">
    <location>
        <begin position="172"/>
        <end position="187"/>
    </location>
</feature>
<proteinExistence type="predicted"/>
<dbReference type="Proteomes" id="UP001148614">
    <property type="component" value="Unassembled WGS sequence"/>
</dbReference>
<feature type="compositionally biased region" description="Low complexity" evidence="1">
    <location>
        <begin position="1050"/>
        <end position="1064"/>
    </location>
</feature>
<feature type="compositionally biased region" description="Polar residues" evidence="1">
    <location>
        <begin position="117"/>
        <end position="155"/>
    </location>
</feature>
<feature type="region of interest" description="Disordered" evidence="1">
    <location>
        <begin position="716"/>
        <end position="806"/>
    </location>
</feature>
<dbReference type="PANTHER" id="PTHR38166">
    <property type="entry name" value="C2H2-TYPE DOMAIN-CONTAINING PROTEIN-RELATED"/>
    <property type="match status" value="1"/>
</dbReference>
<name>A0A9W8TSC8_9PEZI</name>
<sequence>MDNDKTLNINLSPPSSEDRTNTYPFEPPSAAHEPSKKLPIKEEAEDSSKGRHDFSLFENVERTSFVERICQDEQNYQARMASVDGDISWIDEDTVLGSSGSPRITVTMWKGDDTLSDDTQSVGRAGSKSQYEYNPTQDSTRPGRLPQSNANTGGFSTWRDKSPIREGLAPNQRPNTTVPSPNQQALQRETEDKNRIVADWICSNAKDDDIDPTQNSSFGRESPGLVETSGIELTEVALGDNTANKRIPEQLYYKTDGGDLTRTDKELILTNRNWGDPPMLQDIITTRYQPEASQAAIERFYQQCQGNASIVSRAATWGTRRRSLSSDSITRDSISGNILTKLSVDSSSRSPTLLQRVSSIFKRGGLSSKRKGGEMDKSISWEEPDKSTADWGERHESADTLVPPSRTSSWGLGSIRSKPIPSIKTALIGVSNDAASIGTQGFRHGSIGLASQKDPSASLRVPDMGKTSGKQQSQNDVLKQHNENIPSKTLAAMLTKQGGLPEAMLARDQAILSDVSDDDGDYSKIHTLSIGPQKLLDLSPDSSYEPDSGYDSIYSPADASRNIEINALPNDYYTTNYQDEPLWGTVGLSRAAGQKVEANECCEICGFRPKGDPQWFKSSLAKHKKIKHPTNTPAIFKYPSFQNTEPTSEPQLLSPQKEESKTDVEMAESPTIQVSKPLPHSQHVPIHLPQYNRIVQVGRAKIRVEELALYEYTEKDLGTPSHSDDSSDSTDEEHSLDDSGSCQDVENSNARHSGTCGNTNTSSRSTPSNTSSGKPTGQKDQRNEGNDGRRRDKRRRDSRGPSDQKCQRLACPYQAYEKFQPCFRAGPRNPGGCNGLSRLKQHLHRRHNLAYRCKRCWQSFDSTVKLNEHESQEEPCTIRTKPEYERFMTEDEVIEVGMISFSGSQCRVWWKLFQLLVPDMQNRQIASLELSYSPYYVSSYMIPAVSVSFPNMIFQPMQAATRPEAMSDIRAPASNSSIDISMLDTEQGDADPSAIFAVPSSGVQTMSLPLFEAFNFDGEPPSDPARVFTPPDSDFNPSVSMPSILGSPWPASSFSSPPSVGTPSQLVMGASVPPEQQSQWRRNYDRLKSRSQLTENELSDMRESNRESRADLDRVDAILEDVLGLESLPAHIYDRLIQASEIISTTRKKLR</sequence>
<dbReference type="AlphaFoldDB" id="A0A9W8TSC8"/>
<feature type="region of interest" description="Disordered" evidence="1">
    <location>
        <begin position="1"/>
        <end position="53"/>
    </location>
</feature>
<feature type="compositionally biased region" description="Basic and acidic residues" evidence="1">
    <location>
        <begin position="716"/>
        <end position="725"/>
    </location>
</feature>
<feature type="compositionally biased region" description="Basic and acidic residues" evidence="1">
    <location>
        <begin position="33"/>
        <end position="53"/>
    </location>
</feature>
<feature type="compositionally biased region" description="Basic and acidic residues" evidence="1">
    <location>
        <begin position="1099"/>
        <end position="1108"/>
    </location>
</feature>
<organism evidence="2 3">
    <name type="scientific">Xylaria arbuscula</name>
    <dbReference type="NCBI Taxonomy" id="114810"/>
    <lineage>
        <taxon>Eukaryota</taxon>
        <taxon>Fungi</taxon>
        <taxon>Dikarya</taxon>
        <taxon>Ascomycota</taxon>
        <taxon>Pezizomycotina</taxon>
        <taxon>Sordariomycetes</taxon>
        <taxon>Xylariomycetidae</taxon>
        <taxon>Xylariales</taxon>
        <taxon>Xylariaceae</taxon>
        <taxon>Xylaria</taxon>
    </lineage>
</organism>
<feature type="region of interest" description="Disordered" evidence="1">
    <location>
        <begin position="633"/>
        <end position="680"/>
    </location>
</feature>
<keyword evidence="3" id="KW-1185">Reference proteome</keyword>
<feature type="compositionally biased region" description="Polar residues" evidence="1">
    <location>
        <begin position="740"/>
        <end position="757"/>
    </location>
</feature>
<feature type="compositionally biased region" description="Polar residues" evidence="1">
    <location>
        <begin position="1"/>
        <end position="15"/>
    </location>
</feature>
<feature type="region of interest" description="Disordered" evidence="1">
    <location>
        <begin position="108"/>
        <end position="191"/>
    </location>
</feature>
<protein>
    <recommendedName>
        <fullName evidence="4">C2H2-type domain-containing protein</fullName>
    </recommendedName>
</protein>
<accession>A0A9W8TSC8</accession>
<dbReference type="EMBL" id="JANPWZ010000041">
    <property type="protein sequence ID" value="KAJ3579956.1"/>
    <property type="molecule type" value="Genomic_DNA"/>
</dbReference>
<feature type="region of interest" description="Disordered" evidence="1">
    <location>
        <begin position="1050"/>
        <end position="1108"/>
    </location>
</feature>
<feature type="region of interest" description="Disordered" evidence="1">
    <location>
        <begin position="365"/>
        <end position="413"/>
    </location>
</feature>
<feature type="compositionally biased region" description="Low complexity" evidence="1">
    <location>
        <begin position="758"/>
        <end position="772"/>
    </location>
</feature>
<evidence type="ECO:0000313" key="3">
    <source>
        <dbReference type="Proteomes" id="UP001148614"/>
    </source>
</evidence>
<feature type="compositionally biased region" description="Basic and acidic residues" evidence="1">
    <location>
        <begin position="371"/>
        <end position="398"/>
    </location>
</feature>
<evidence type="ECO:0000313" key="2">
    <source>
        <dbReference type="EMBL" id="KAJ3579956.1"/>
    </source>
</evidence>
<feature type="compositionally biased region" description="Basic and acidic residues" evidence="1">
    <location>
        <begin position="777"/>
        <end position="790"/>
    </location>
</feature>
<gene>
    <name evidence="2" type="ORF">NPX13_g596</name>
</gene>
<dbReference type="VEuPathDB" id="FungiDB:F4678DRAFT_140896"/>
<evidence type="ECO:0000256" key="1">
    <source>
        <dbReference type="SAM" id="MobiDB-lite"/>
    </source>
</evidence>
<evidence type="ECO:0008006" key="4">
    <source>
        <dbReference type="Google" id="ProtNLM"/>
    </source>
</evidence>